<organism evidence="1 2">
    <name type="scientific">Brassica cretica</name>
    <name type="common">Mustard</name>
    <dbReference type="NCBI Taxonomy" id="69181"/>
    <lineage>
        <taxon>Eukaryota</taxon>
        <taxon>Viridiplantae</taxon>
        <taxon>Streptophyta</taxon>
        <taxon>Embryophyta</taxon>
        <taxon>Tracheophyta</taxon>
        <taxon>Spermatophyta</taxon>
        <taxon>Magnoliopsida</taxon>
        <taxon>eudicotyledons</taxon>
        <taxon>Gunneridae</taxon>
        <taxon>Pentapetalae</taxon>
        <taxon>rosids</taxon>
        <taxon>malvids</taxon>
        <taxon>Brassicales</taxon>
        <taxon>Brassicaceae</taxon>
        <taxon>Brassiceae</taxon>
        <taxon>Brassica</taxon>
    </lineage>
</organism>
<evidence type="ECO:0000313" key="2">
    <source>
        <dbReference type="Proteomes" id="UP000712281"/>
    </source>
</evidence>
<reference evidence="1" key="1">
    <citation type="submission" date="2019-12" db="EMBL/GenBank/DDBJ databases">
        <title>Genome sequencing and annotation of Brassica cretica.</title>
        <authorList>
            <person name="Studholme D.J."/>
            <person name="Sarris P.F."/>
        </authorList>
    </citation>
    <scope>NUCLEOTIDE SEQUENCE</scope>
    <source>
        <strain evidence="1">PFS-001/15</strain>
        <tissue evidence="1">Leaf</tissue>
    </source>
</reference>
<sequence length="200" mass="22421">MGNPCRLVLDMSRSGLTVPGRLAGKSVPLQAHQGFLLHPETQRKPEKKRERESDCSIQDQEWCEGSKEAVLWAITRGVENDPLMAFSGGAWSSMIREGTRSRRIMYKDALVVRVRLIGFIGTWFHGRLGKCEDSSVLSHVGWDDVQGLGRTDHDRDLYDLALLEVARNVAEDFRKLEKVNNGAGLPIGQLDPTEDMSRMS</sequence>
<dbReference type="Proteomes" id="UP000712281">
    <property type="component" value="Unassembled WGS sequence"/>
</dbReference>
<name>A0A8S9IDU5_BRACR</name>
<accession>A0A8S9IDU5</accession>
<protein>
    <submittedName>
        <fullName evidence="1">Uncharacterized protein</fullName>
    </submittedName>
</protein>
<gene>
    <name evidence="1" type="ORF">F2Q68_00026219</name>
</gene>
<proteinExistence type="predicted"/>
<dbReference type="EMBL" id="QGKW02001911">
    <property type="protein sequence ID" value="KAF2567476.1"/>
    <property type="molecule type" value="Genomic_DNA"/>
</dbReference>
<evidence type="ECO:0000313" key="1">
    <source>
        <dbReference type="EMBL" id="KAF2567476.1"/>
    </source>
</evidence>
<comment type="caution">
    <text evidence="1">The sequence shown here is derived from an EMBL/GenBank/DDBJ whole genome shotgun (WGS) entry which is preliminary data.</text>
</comment>
<dbReference type="AlphaFoldDB" id="A0A8S9IDU5"/>